<dbReference type="GO" id="GO:0005524">
    <property type="term" value="F:ATP binding"/>
    <property type="evidence" value="ECO:0007669"/>
    <property type="project" value="UniProtKB-KW"/>
</dbReference>
<dbReference type="InterPro" id="IPR033738">
    <property type="entry name" value="AsnB_N"/>
</dbReference>
<evidence type="ECO:0000256" key="4">
    <source>
        <dbReference type="ARBA" id="ARBA00022741"/>
    </source>
</evidence>
<dbReference type="InterPro" id="IPR051786">
    <property type="entry name" value="ASN_synthetase/amidase"/>
</dbReference>
<keyword evidence="7" id="KW-0315">Glutamine amidotransferase</keyword>
<accession>A0A2T0MXG0</accession>
<dbReference type="Gene3D" id="3.40.50.620">
    <property type="entry name" value="HUPs"/>
    <property type="match status" value="1"/>
</dbReference>
<dbReference type="Proteomes" id="UP000238312">
    <property type="component" value="Unassembled WGS sequence"/>
</dbReference>
<dbReference type="GO" id="GO:0004066">
    <property type="term" value="F:asparagine synthase (glutamine-hydrolyzing) activity"/>
    <property type="evidence" value="ECO:0007669"/>
    <property type="project" value="UniProtKB-EC"/>
</dbReference>
<dbReference type="RefSeq" id="WP_181307704.1">
    <property type="nucleotide sequence ID" value="NZ_PVNG01000010.1"/>
</dbReference>
<dbReference type="Pfam" id="PF13537">
    <property type="entry name" value="GATase_7"/>
    <property type="match status" value="1"/>
</dbReference>
<dbReference type="SUPFAM" id="SSF56235">
    <property type="entry name" value="N-terminal nucleophile aminohydrolases (Ntn hydrolases)"/>
    <property type="match status" value="1"/>
</dbReference>
<evidence type="ECO:0000256" key="3">
    <source>
        <dbReference type="ARBA" id="ARBA00012737"/>
    </source>
</evidence>
<dbReference type="Gene3D" id="3.60.20.10">
    <property type="entry name" value="Glutamine Phosphoribosylpyrophosphate, subunit 1, domain 1"/>
    <property type="match status" value="1"/>
</dbReference>
<dbReference type="SUPFAM" id="SSF52402">
    <property type="entry name" value="Adenine nucleotide alpha hydrolases-like"/>
    <property type="match status" value="1"/>
</dbReference>
<evidence type="ECO:0000256" key="7">
    <source>
        <dbReference type="ARBA" id="ARBA00022962"/>
    </source>
</evidence>
<dbReference type="GO" id="GO:0006529">
    <property type="term" value="P:asparagine biosynthetic process"/>
    <property type="evidence" value="ECO:0007669"/>
    <property type="project" value="UniProtKB-KW"/>
</dbReference>
<dbReference type="PANTHER" id="PTHR43284:SF1">
    <property type="entry name" value="ASPARAGINE SYNTHETASE"/>
    <property type="match status" value="1"/>
</dbReference>
<name>A0A2T0MXG0_9ACTN</name>
<dbReference type="InterPro" id="IPR006426">
    <property type="entry name" value="Asn_synth_AEB"/>
</dbReference>
<sequence length="616" mass="66984">MGGMAGWIDYQRDLTPARDIVATMAGRVAWRGPGGYGIWSSPRAVIGHHRLALVDVEGGAQPFVVEEDGRPLVVIALDGDIHNHRELRAALKGHGHDFRTSGEAEVVARAYLEWGTECVSRLDGVFAIAIWDVRGEELLLVGDRLGLRSIYYQPTPTGVLFGSEPKALLAHPEIDAVVEEDGLRDALSFTVVPGRSVYKDMRRLNQGHLVRITAGGVKEQRYWTLEAAPHPDSAARTAATWRELLEAAVHARLDVDVPVGVLLSGGVDSSALVALATRAIRERGGPALRTFTLDFAGTQTGPGLLQVSRDAPHAAMIAREFGTDHTEIVVDRAELEDPVLQRTMVAAQQDRPTPTSDFAIALRHLCRTVSSSAPVVLSGQQAGLMFGGALGMSDEQSTGSATFPWISFTQRRTHRSGIGTGLLAPDLLERLDLPGYCARRYRETVEAVPVLKGETGPARRARELRYLSLYGWHEYVTVFDTGLTQTAGLSARWPYCTPEMIQYCFNIPYDMKGADGGPLNVAAAALRDDLPEPILNRTPSPFPIGAGPHGGAAMRERLATLIKDGGSPALDLIDVAAARKLLDSPPRPERAWRDRTDIHMVLQLDAWLGGYRVRLV</sequence>
<dbReference type="InterPro" id="IPR014729">
    <property type="entry name" value="Rossmann-like_a/b/a_fold"/>
</dbReference>
<dbReference type="GO" id="GO:0005829">
    <property type="term" value="C:cytosol"/>
    <property type="evidence" value="ECO:0007669"/>
    <property type="project" value="TreeGrafter"/>
</dbReference>
<dbReference type="PIRSF" id="PIRSF001589">
    <property type="entry name" value="Asn_synthetase_glu-h"/>
    <property type="match status" value="1"/>
</dbReference>
<proteinExistence type="inferred from homology"/>
<keyword evidence="11" id="KW-1185">Reference proteome</keyword>
<feature type="domain" description="Glutamine amidotransferase type-2" evidence="9">
    <location>
        <begin position="2"/>
        <end position="215"/>
    </location>
</feature>
<evidence type="ECO:0000256" key="2">
    <source>
        <dbReference type="ARBA" id="ARBA00005752"/>
    </source>
</evidence>
<dbReference type="AlphaFoldDB" id="A0A2T0MXG0"/>
<evidence type="ECO:0000313" key="10">
    <source>
        <dbReference type="EMBL" id="PRX63764.1"/>
    </source>
</evidence>
<gene>
    <name evidence="10" type="ORF">B0I32_110216</name>
</gene>
<comment type="similarity">
    <text evidence="2">Belongs to the asparagine synthetase family.</text>
</comment>
<dbReference type="PANTHER" id="PTHR43284">
    <property type="entry name" value="ASPARAGINE SYNTHETASE (GLUTAMINE-HYDROLYZING)"/>
    <property type="match status" value="1"/>
</dbReference>
<comment type="caution">
    <text evidence="10">The sequence shown here is derived from an EMBL/GenBank/DDBJ whole genome shotgun (WGS) entry which is preliminary data.</text>
</comment>
<dbReference type="InterPro" id="IPR029055">
    <property type="entry name" value="Ntn_hydrolases_N"/>
</dbReference>
<keyword evidence="5" id="KW-0067">ATP-binding</keyword>
<evidence type="ECO:0000256" key="6">
    <source>
        <dbReference type="ARBA" id="ARBA00022888"/>
    </source>
</evidence>
<keyword evidence="6" id="KW-0061">Asparagine biosynthesis</keyword>
<dbReference type="Pfam" id="PF00733">
    <property type="entry name" value="Asn_synthase"/>
    <property type="match status" value="1"/>
</dbReference>
<organism evidence="10 11">
    <name type="scientific">Nonomuraea fuscirosea</name>
    <dbReference type="NCBI Taxonomy" id="1291556"/>
    <lineage>
        <taxon>Bacteria</taxon>
        <taxon>Bacillati</taxon>
        <taxon>Actinomycetota</taxon>
        <taxon>Actinomycetes</taxon>
        <taxon>Streptosporangiales</taxon>
        <taxon>Streptosporangiaceae</taxon>
        <taxon>Nonomuraea</taxon>
    </lineage>
</organism>
<comment type="catalytic activity">
    <reaction evidence="8">
        <text>L-aspartate + L-glutamine + ATP + H2O = L-asparagine + L-glutamate + AMP + diphosphate + H(+)</text>
        <dbReference type="Rhea" id="RHEA:12228"/>
        <dbReference type="ChEBI" id="CHEBI:15377"/>
        <dbReference type="ChEBI" id="CHEBI:15378"/>
        <dbReference type="ChEBI" id="CHEBI:29985"/>
        <dbReference type="ChEBI" id="CHEBI:29991"/>
        <dbReference type="ChEBI" id="CHEBI:30616"/>
        <dbReference type="ChEBI" id="CHEBI:33019"/>
        <dbReference type="ChEBI" id="CHEBI:58048"/>
        <dbReference type="ChEBI" id="CHEBI:58359"/>
        <dbReference type="ChEBI" id="CHEBI:456215"/>
        <dbReference type="EC" id="6.3.5.4"/>
    </reaction>
</comment>
<dbReference type="CDD" id="cd01991">
    <property type="entry name" value="Asn_synthase_B_C"/>
    <property type="match status" value="1"/>
</dbReference>
<dbReference type="PROSITE" id="PS51278">
    <property type="entry name" value="GATASE_TYPE_2"/>
    <property type="match status" value="1"/>
</dbReference>
<evidence type="ECO:0000256" key="8">
    <source>
        <dbReference type="ARBA" id="ARBA00048741"/>
    </source>
</evidence>
<evidence type="ECO:0000259" key="9">
    <source>
        <dbReference type="PROSITE" id="PS51278"/>
    </source>
</evidence>
<dbReference type="EMBL" id="PVNG01000010">
    <property type="protein sequence ID" value="PRX63764.1"/>
    <property type="molecule type" value="Genomic_DNA"/>
</dbReference>
<keyword evidence="6" id="KW-0028">Amino-acid biosynthesis</keyword>
<dbReference type="EC" id="6.3.5.4" evidence="3"/>
<reference evidence="10 11" key="1">
    <citation type="submission" date="2018-03" db="EMBL/GenBank/DDBJ databases">
        <title>Genomic Encyclopedia of Type Strains, Phase III (KMG-III): the genomes of soil and plant-associated and newly described type strains.</title>
        <authorList>
            <person name="Whitman W."/>
        </authorList>
    </citation>
    <scope>NUCLEOTIDE SEQUENCE [LARGE SCALE GENOMIC DNA]</scope>
    <source>
        <strain evidence="10 11">CGMCC 4.7104</strain>
    </source>
</reference>
<evidence type="ECO:0000256" key="1">
    <source>
        <dbReference type="ARBA" id="ARBA00005187"/>
    </source>
</evidence>
<protein>
    <recommendedName>
        <fullName evidence="3">asparagine synthase (glutamine-hydrolyzing)</fullName>
        <ecNumber evidence="3">6.3.5.4</ecNumber>
    </recommendedName>
</protein>
<dbReference type="NCBIfam" id="TIGR01536">
    <property type="entry name" value="asn_synth_AEB"/>
    <property type="match status" value="1"/>
</dbReference>
<comment type="pathway">
    <text evidence="1">Amino-acid biosynthesis; L-asparagine biosynthesis; L-asparagine from L-aspartate (L-Gln route): step 1/1.</text>
</comment>
<dbReference type="CDD" id="cd00712">
    <property type="entry name" value="AsnB"/>
    <property type="match status" value="1"/>
</dbReference>
<keyword evidence="4" id="KW-0547">Nucleotide-binding</keyword>
<dbReference type="InterPro" id="IPR001962">
    <property type="entry name" value="Asn_synthase"/>
</dbReference>
<evidence type="ECO:0000313" key="11">
    <source>
        <dbReference type="Proteomes" id="UP000238312"/>
    </source>
</evidence>
<dbReference type="InterPro" id="IPR017932">
    <property type="entry name" value="GATase_2_dom"/>
</dbReference>
<evidence type="ECO:0000256" key="5">
    <source>
        <dbReference type="ARBA" id="ARBA00022840"/>
    </source>
</evidence>